<reference evidence="1" key="1">
    <citation type="journal article" date="2022" name="Int. J. Mol. Sci.">
        <title>Draft Genome of Tanacetum Coccineum: Genomic Comparison of Closely Related Tanacetum-Family Plants.</title>
        <authorList>
            <person name="Yamashiro T."/>
            <person name="Shiraishi A."/>
            <person name="Nakayama K."/>
            <person name="Satake H."/>
        </authorList>
    </citation>
    <scope>NUCLEOTIDE SEQUENCE</scope>
</reference>
<accession>A0ABQ4X1L5</accession>
<comment type="caution">
    <text evidence="1">The sequence shown here is derived from an EMBL/GenBank/DDBJ whole genome shotgun (WGS) entry which is preliminary data.</text>
</comment>
<gene>
    <name evidence="1" type="ORF">Tco_0653830</name>
</gene>
<organism evidence="1 2">
    <name type="scientific">Tanacetum coccineum</name>
    <dbReference type="NCBI Taxonomy" id="301880"/>
    <lineage>
        <taxon>Eukaryota</taxon>
        <taxon>Viridiplantae</taxon>
        <taxon>Streptophyta</taxon>
        <taxon>Embryophyta</taxon>
        <taxon>Tracheophyta</taxon>
        <taxon>Spermatophyta</taxon>
        <taxon>Magnoliopsida</taxon>
        <taxon>eudicotyledons</taxon>
        <taxon>Gunneridae</taxon>
        <taxon>Pentapetalae</taxon>
        <taxon>asterids</taxon>
        <taxon>campanulids</taxon>
        <taxon>Asterales</taxon>
        <taxon>Asteraceae</taxon>
        <taxon>Asteroideae</taxon>
        <taxon>Anthemideae</taxon>
        <taxon>Anthemidinae</taxon>
        <taxon>Tanacetum</taxon>
    </lineage>
</organism>
<proteinExistence type="predicted"/>
<dbReference type="Proteomes" id="UP001151760">
    <property type="component" value="Unassembled WGS sequence"/>
</dbReference>
<name>A0ABQ4X1L5_9ASTR</name>
<sequence>MSSKTFDFITKDGDHVHLTKEQIKEQKKIEESANAEAAKHEVEVRKEELVDLLGLDVVSKCYKAKLQYDKYYYKMLNRRAKSRIINCDVLTRKGLITLKVYKEDGTSEVISNFKANDLHLGRTLLPLNTLKISQMKCCTLYKKSSLNFIKVLGLPIMPGPSVPFCLLKLTRET</sequence>
<protein>
    <submittedName>
        <fullName evidence="1">Uncharacterized protein</fullName>
    </submittedName>
</protein>
<evidence type="ECO:0000313" key="2">
    <source>
        <dbReference type="Proteomes" id="UP001151760"/>
    </source>
</evidence>
<keyword evidence="2" id="KW-1185">Reference proteome</keyword>
<evidence type="ECO:0000313" key="1">
    <source>
        <dbReference type="EMBL" id="GJS59046.1"/>
    </source>
</evidence>
<dbReference type="EMBL" id="BQNB010009121">
    <property type="protein sequence ID" value="GJS59046.1"/>
    <property type="molecule type" value="Genomic_DNA"/>
</dbReference>
<reference evidence="1" key="2">
    <citation type="submission" date="2022-01" db="EMBL/GenBank/DDBJ databases">
        <authorList>
            <person name="Yamashiro T."/>
            <person name="Shiraishi A."/>
            <person name="Satake H."/>
            <person name="Nakayama K."/>
        </authorList>
    </citation>
    <scope>NUCLEOTIDE SEQUENCE</scope>
</reference>